<keyword evidence="3" id="KW-1185">Reference proteome</keyword>
<dbReference type="OrthoDB" id="1422531at2"/>
<reference evidence="2 3" key="1">
    <citation type="submission" date="2019-02" db="EMBL/GenBank/DDBJ databases">
        <title>Hyunsoonleella sp., isolated from marine sediment.</title>
        <authorList>
            <person name="Liu B.-T."/>
        </authorList>
    </citation>
    <scope>NUCLEOTIDE SEQUENCE [LARGE SCALE GENOMIC DNA]</scope>
    <source>
        <strain evidence="2 3">T58</strain>
    </source>
</reference>
<dbReference type="Pfam" id="PF13480">
    <property type="entry name" value="Acetyltransf_6"/>
    <property type="match status" value="1"/>
</dbReference>
<dbReference type="AlphaFoldDB" id="A0A4Q9FJM6"/>
<gene>
    <name evidence="2" type="ORF">EYD45_01070</name>
</gene>
<comment type="caution">
    <text evidence="2">The sequence shown here is derived from an EMBL/GenBank/DDBJ whole genome shotgun (WGS) entry which is preliminary data.</text>
</comment>
<feature type="domain" description="BioF2-like acetyltransferase" evidence="1">
    <location>
        <begin position="124"/>
        <end position="274"/>
    </location>
</feature>
<sequence>MELKNDPFSNTIFQQLWIKHFSSSKDIEKFKFIDGINFYRGFLNSLYFNVGRNLTKGNTYKLIDSDGYKKKALVIYDVLPHLQKNNNEIPKNLEILKSVQYPGFLINLKKFKNIDDYLLHTFSKNTRAKMRRFSRRLDECFDLTTKMYFGDIDKTEYEFIFKKFLLLLQKRFADKGIYNNNIQQSEWNFYKEVAYPLIQDKKASLFVIYNKNEPIAIKFIYHSTNIAIDAITVFDIDYSKFNLGYVNNLKFVSWCFDNDISILDFSKGYFDYKKRMCTLQYDFEYHILFDKKSIRAKSIAYAYYYMFEVKAYLRRKKINTIFHKIFYQLKKNNVPEIKINFEILKLDTLPDNNDIVQIDIHKNEKFTLMKKHVYDFQYLAVKPYQQIKVYKHLKKEYTYILWADSLIQQIVLK</sequence>
<dbReference type="InterPro" id="IPR038740">
    <property type="entry name" value="BioF2-like_GNAT_dom"/>
</dbReference>
<organism evidence="2 3">
    <name type="scientific">Hyunsoonleella flava</name>
    <dbReference type="NCBI Taxonomy" id="2527939"/>
    <lineage>
        <taxon>Bacteria</taxon>
        <taxon>Pseudomonadati</taxon>
        <taxon>Bacteroidota</taxon>
        <taxon>Flavobacteriia</taxon>
        <taxon>Flavobacteriales</taxon>
        <taxon>Flavobacteriaceae</taxon>
    </lineage>
</organism>
<dbReference type="RefSeq" id="WP_130962491.1">
    <property type="nucleotide sequence ID" value="NZ_SIRT01000001.1"/>
</dbReference>
<name>A0A4Q9FJM6_9FLAO</name>
<dbReference type="EMBL" id="SIRT01000001">
    <property type="protein sequence ID" value="TBN06504.1"/>
    <property type="molecule type" value="Genomic_DNA"/>
</dbReference>
<dbReference type="Proteomes" id="UP000291142">
    <property type="component" value="Unassembled WGS sequence"/>
</dbReference>
<keyword evidence="2" id="KW-0808">Transferase</keyword>
<protein>
    <submittedName>
        <fullName evidence="2">GNAT family N-acetyltransferase</fullName>
    </submittedName>
</protein>
<evidence type="ECO:0000313" key="3">
    <source>
        <dbReference type="Proteomes" id="UP000291142"/>
    </source>
</evidence>
<evidence type="ECO:0000259" key="1">
    <source>
        <dbReference type="Pfam" id="PF13480"/>
    </source>
</evidence>
<dbReference type="InterPro" id="IPR016181">
    <property type="entry name" value="Acyl_CoA_acyltransferase"/>
</dbReference>
<evidence type="ECO:0000313" key="2">
    <source>
        <dbReference type="EMBL" id="TBN06504.1"/>
    </source>
</evidence>
<dbReference type="SUPFAM" id="SSF55729">
    <property type="entry name" value="Acyl-CoA N-acyltransferases (Nat)"/>
    <property type="match status" value="1"/>
</dbReference>
<proteinExistence type="predicted"/>
<dbReference type="GO" id="GO:0016740">
    <property type="term" value="F:transferase activity"/>
    <property type="evidence" value="ECO:0007669"/>
    <property type="project" value="UniProtKB-KW"/>
</dbReference>
<accession>A0A4Q9FJM6</accession>